<dbReference type="PATRIC" id="fig|2702.101.peg.582"/>
<dbReference type="PANTHER" id="PTHR43158:SF2">
    <property type="entry name" value="SKFA PEPTIDE EXPORT ATP-BINDING PROTEIN SKFE"/>
    <property type="match status" value="1"/>
</dbReference>
<dbReference type="GO" id="GO:0005524">
    <property type="term" value="F:ATP binding"/>
    <property type="evidence" value="ECO:0007669"/>
    <property type="project" value="UniProtKB-KW"/>
</dbReference>
<name>A0A135Z809_GARVA</name>
<protein>
    <recommendedName>
        <fullName evidence="3">ABC transporter domain-containing protein</fullName>
    </recommendedName>
</protein>
<comment type="caution">
    <text evidence="4">The sequence shown here is derived from an EMBL/GenBank/DDBJ whole genome shotgun (WGS) entry which is preliminary data.</text>
</comment>
<dbReference type="GO" id="GO:0016887">
    <property type="term" value="F:ATP hydrolysis activity"/>
    <property type="evidence" value="ECO:0007669"/>
    <property type="project" value="InterPro"/>
</dbReference>
<dbReference type="SUPFAM" id="SSF52540">
    <property type="entry name" value="P-loop containing nucleoside triphosphate hydrolases"/>
    <property type="match status" value="1"/>
</dbReference>
<gene>
    <name evidence="4" type="ORF">HMPREF3230_00599</name>
</gene>
<dbReference type="PROSITE" id="PS50893">
    <property type="entry name" value="ABC_TRANSPORTER_2"/>
    <property type="match status" value="1"/>
</dbReference>
<keyword evidence="2" id="KW-0067">ATP-binding</keyword>
<sequence length="271" mass="30298">MLRRANSNLNIWIAIGCMNLQLIMEKIQTLLEAKELGLKRFRKSPFCNVSLKVEPNQIVAISGEHGSGKSALLLTLSGYMKFTSGSLKIADIDLPHHLMQSRNYVGLGLFAGINDFYKTQTIEEALISELKLASKSSIFREQYKNNIEDCIALKQYACDVLTYWKVLSPLNTQVGELTPCELMRLGIALALLKKPFLLFVDNIESELTSEQSDSLIKDIRSYVSQNYCSCLVSVLQSELEKQADQIISLSNVKANSVNNRNLLNEGGNDAR</sequence>
<dbReference type="InterPro" id="IPR003593">
    <property type="entry name" value="AAA+_ATPase"/>
</dbReference>
<dbReference type="PANTHER" id="PTHR43158">
    <property type="entry name" value="SKFA PEPTIDE EXPORT ATP-BINDING PROTEIN SKFE"/>
    <property type="match status" value="1"/>
</dbReference>
<dbReference type="SMART" id="SM00382">
    <property type="entry name" value="AAA"/>
    <property type="match status" value="1"/>
</dbReference>
<reference evidence="5" key="1">
    <citation type="submission" date="2016-02" db="EMBL/GenBank/DDBJ databases">
        <authorList>
            <person name="Mitreva M."/>
            <person name="Pepin K.H."/>
            <person name="Mihindukulasuriya K.A."/>
            <person name="Fulton R."/>
            <person name="Fronick C."/>
            <person name="O'Laughlin M."/>
            <person name="Miner T."/>
            <person name="Herter B."/>
            <person name="Rosa B.A."/>
            <person name="Cordes M."/>
            <person name="Tomlinson C."/>
            <person name="Wollam A."/>
            <person name="Palsikar V.B."/>
            <person name="Mardis E.R."/>
            <person name="Wilson R.K."/>
        </authorList>
    </citation>
    <scope>NUCLEOTIDE SEQUENCE [LARGE SCALE GENOMIC DNA]</scope>
    <source>
        <strain evidence="5">CMW7778B</strain>
    </source>
</reference>
<dbReference type="Gene3D" id="3.40.50.300">
    <property type="entry name" value="P-loop containing nucleotide triphosphate hydrolases"/>
    <property type="match status" value="1"/>
</dbReference>
<evidence type="ECO:0000256" key="1">
    <source>
        <dbReference type="ARBA" id="ARBA00022741"/>
    </source>
</evidence>
<dbReference type="Proteomes" id="UP000070505">
    <property type="component" value="Unassembled WGS sequence"/>
</dbReference>
<evidence type="ECO:0000313" key="4">
    <source>
        <dbReference type="EMBL" id="KXI17800.1"/>
    </source>
</evidence>
<dbReference type="PROSITE" id="PS51257">
    <property type="entry name" value="PROKAR_LIPOPROTEIN"/>
    <property type="match status" value="1"/>
</dbReference>
<dbReference type="Pfam" id="PF00005">
    <property type="entry name" value="ABC_tran"/>
    <property type="match status" value="1"/>
</dbReference>
<evidence type="ECO:0000256" key="2">
    <source>
        <dbReference type="ARBA" id="ARBA00022840"/>
    </source>
</evidence>
<dbReference type="InterPro" id="IPR003439">
    <property type="entry name" value="ABC_transporter-like_ATP-bd"/>
</dbReference>
<dbReference type="AlphaFoldDB" id="A0A135Z809"/>
<dbReference type="EMBL" id="LSRC01000020">
    <property type="protein sequence ID" value="KXI17800.1"/>
    <property type="molecule type" value="Genomic_DNA"/>
</dbReference>
<accession>A0A135Z809</accession>
<evidence type="ECO:0000313" key="5">
    <source>
        <dbReference type="Proteomes" id="UP000070505"/>
    </source>
</evidence>
<dbReference type="InterPro" id="IPR027417">
    <property type="entry name" value="P-loop_NTPase"/>
</dbReference>
<proteinExistence type="predicted"/>
<feature type="domain" description="ABC transporter" evidence="3">
    <location>
        <begin position="31"/>
        <end position="271"/>
    </location>
</feature>
<keyword evidence="1" id="KW-0547">Nucleotide-binding</keyword>
<evidence type="ECO:0000259" key="3">
    <source>
        <dbReference type="PROSITE" id="PS50893"/>
    </source>
</evidence>
<organism evidence="4 5">
    <name type="scientific">Gardnerella vaginalis</name>
    <dbReference type="NCBI Taxonomy" id="2702"/>
    <lineage>
        <taxon>Bacteria</taxon>
        <taxon>Bacillati</taxon>
        <taxon>Actinomycetota</taxon>
        <taxon>Actinomycetes</taxon>
        <taxon>Bifidobacteriales</taxon>
        <taxon>Bifidobacteriaceae</taxon>
        <taxon>Gardnerella</taxon>
    </lineage>
</organism>